<organism evidence="5 6">
    <name type="scientific">Pseudomonas tolaasii</name>
    <dbReference type="NCBI Taxonomy" id="29442"/>
    <lineage>
        <taxon>Bacteria</taxon>
        <taxon>Pseudomonadati</taxon>
        <taxon>Pseudomonadota</taxon>
        <taxon>Gammaproteobacteria</taxon>
        <taxon>Pseudomonadales</taxon>
        <taxon>Pseudomonadaceae</taxon>
        <taxon>Pseudomonas</taxon>
    </lineage>
</organism>
<comment type="caution">
    <text evidence="5">The sequence shown here is derived from an EMBL/GenBank/DDBJ whole genome shotgun (WGS) entry which is preliminary data.</text>
</comment>
<dbReference type="InterPro" id="IPR008397">
    <property type="entry name" value="Alginate_lyase_dom"/>
</dbReference>
<gene>
    <name evidence="5" type="ORF">HX787_00445</name>
</gene>
<evidence type="ECO:0000256" key="2">
    <source>
        <dbReference type="ARBA" id="ARBA00023239"/>
    </source>
</evidence>
<proteinExistence type="predicted"/>
<evidence type="ECO:0000313" key="6">
    <source>
        <dbReference type="Proteomes" id="UP000549134"/>
    </source>
</evidence>
<evidence type="ECO:0000256" key="1">
    <source>
        <dbReference type="ARBA" id="ARBA00022729"/>
    </source>
</evidence>
<dbReference type="Pfam" id="PF05426">
    <property type="entry name" value="Alginate_lyase"/>
    <property type="match status" value="1"/>
</dbReference>
<name>A0A7Y8DNX3_PSETO</name>
<reference evidence="5 6" key="1">
    <citation type="submission" date="2020-04" db="EMBL/GenBank/DDBJ databases">
        <title>Molecular characterization of pseudomonads from Agaricus bisporus reveal novel blotch 2 pathogens in Western Europe.</title>
        <authorList>
            <person name="Taparia T."/>
            <person name="Krijger M."/>
            <person name="Haynes E."/>
            <person name="Elpinstone J.G."/>
            <person name="Noble R."/>
            <person name="Van Der Wolf J."/>
        </authorList>
    </citation>
    <scope>NUCLEOTIDE SEQUENCE [LARGE SCALE GENOMIC DNA]</scope>
    <source>
        <strain evidence="5 6">IPO3746</strain>
    </source>
</reference>
<dbReference type="GO" id="GO:0016829">
    <property type="term" value="F:lyase activity"/>
    <property type="evidence" value="ECO:0007669"/>
    <property type="project" value="UniProtKB-KW"/>
</dbReference>
<keyword evidence="1 3" id="KW-0732">Signal</keyword>
<feature type="chain" id="PRO_5030798175" evidence="3">
    <location>
        <begin position="22"/>
        <end position="342"/>
    </location>
</feature>
<protein>
    <submittedName>
        <fullName evidence="5">Alginate lyase family protein</fullName>
    </submittedName>
</protein>
<dbReference type="AlphaFoldDB" id="A0A7Y8DNX3"/>
<accession>A0A7Y8DNX3</accession>
<feature type="domain" description="Alginate lyase" evidence="4">
    <location>
        <begin position="36"/>
        <end position="275"/>
    </location>
</feature>
<evidence type="ECO:0000313" key="5">
    <source>
        <dbReference type="EMBL" id="NWD34310.1"/>
    </source>
</evidence>
<dbReference type="SUPFAM" id="SSF48230">
    <property type="entry name" value="Chondroitin AC/alginate lyase"/>
    <property type="match status" value="1"/>
</dbReference>
<sequence>MKKTTLALSVLFAAFSHTILAANLCQPVASNPANTAFLAAAQRHVGDQPHPLAHLHTEGTLPNHGIREQSIAAEKDWPVMRQAALAWRLSGDPRYLKQVDDFLAAWADVYQPDFNPIDETNLDMLINAYALTADHLRLETRDASRRLISSLGNGYIARIEQFHGQKKGTQTNNWQSHRVKLVTVAAAALGDKAMLAQAHQLFKQQIADNVLPDSSVTDFQDRDALHYVVYDLEPLVQAALAAKANGEDWLNLKSNGASLAAALDWLVPYANGQRSHQEFVHTHVQFDKDRAGVGEAGYSGTWQPKSSATLFWLAAQLDARYLPVARQLAQRPADWISACYLK</sequence>
<dbReference type="RefSeq" id="WP_080520102.1">
    <property type="nucleotide sequence ID" value="NZ_CP020369.1"/>
</dbReference>
<dbReference type="Proteomes" id="UP000549134">
    <property type="component" value="Unassembled WGS sequence"/>
</dbReference>
<keyword evidence="2 5" id="KW-0456">Lyase</keyword>
<dbReference type="GeneID" id="55847453"/>
<dbReference type="Gene3D" id="1.50.10.100">
    <property type="entry name" value="Chondroitin AC/alginate lyase"/>
    <property type="match status" value="1"/>
</dbReference>
<feature type="signal peptide" evidence="3">
    <location>
        <begin position="1"/>
        <end position="21"/>
    </location>
</feature>
<dbReference type="InterPro" id="IPR008929">
    <property type="entry name" value="Chondroitin_lyas"/>
</dbReference>
<evidence type="ECO:0000259" key="4">
    <source>
        <dbReference type="Pfam" id="PF05426"/>
    </source>
</evidence>
<dbReference type="EMBL" id="JACAQK010000001">
    <property type="protein sequence ID" value="NWD34310.1"/>
    <property type="molecule type" value="Genomic_DNA"/>
</dbReference>
<dbReference type="GO" id="GO:0042597">
    <property type="term" value="C:periplasmic space"/>
    <property type="evidence" value="ECO:0007669"/>
    <property type="project" value="InterPro"/>
</dbReference>
<evidence type="ECO:0000256" key="3">
    <source>
        <dbReference type="SAM" id="SignalP"/>
    </source>
</evidence>